<evidence type="ECO:0000313" key="4">
    <source>
        <dbReference type="Proteomes" id="UP001500618"/>
    </source>
</evidence>
<dbReference type="RefSeq" id="WP_344315566.1">
    <property type="nucleotide sequence ID" value="NZ_BAAANY010000058.1"/>
</dbReference>
<proteinExistence type="predicted"/>
<dbReference type="PRINTS" id="PR00069">
    <property type="entry name" value="ALDKETRDTASE"/>
</dbReference>
<evidence type="ECO:0000313" key="3">
    <source>
        <dbReference type="EMBL" id="GAA1723450.1"/>
    </source>
</evidence>
<dbReference type="SUPFAM" id="SSF51430">
    <property type="entry name" value="NAD(P)-linked oxidoreductase"/>
    <property type="match status" value="1"/>
</dbReference>
<keyword evidence="4" id="KW-1185">Reference proteome</keyword>
<evidence type="ECO:0000256" key="1">
    <source>
        <dbReference type="ARBA" id="ARBA00023002"/>
    </source>
</evidence>
<dbReference type="PANTHER" id="PTHR43364:SF4">
    <property type="entry name" value="NAD(P)-LINKED OXIDOREDUCTASE SUPERFAMILY PROTEIN"/>
    <property type="match status" value="1"/>
</dbReference>
<keyword evidence="1" id="KW-0560">Oxidoreductase</keyword>
<dbReference type="InterPro" id="IPR036812">
    <property type="entry name" value="NAD(P)_OxRdtase_dom_sf"/>
</dbReference>
<accession>A0ABN2JDM4</accession>
<dbReference type="InterPro" id="IPR020471">
    <property type="entry name" value="AKR"/>
</dbReference>
<dbReference type="EMBL" id="BAAANY010000058">
    <property type="protein sequence ID" value="GAA1723450.1"/>
    <property type="molecule type" value="Genomic_DNA"/>
</dbReference>
<dbReference type="InterPro" id="IPR023210">
    <property type="entry name" value="NADP_OxRdtase_dom"/>
</dbReference>
<dbReference type="InterPro" id="IPR050523">
    <property type="entry name" value="AKR_Detox_Biosynth"/>
</dbReference>
<protein>
    <submittedName>
        <fullName evidence="3">Aldo/keto reductase</fullName>
    </submittedName>
</protein>
<feature type="domain" description="NADP-dependent oxidoreductase" evidence="2">
    <location>
        <begin position="16"/>
        <end position="322"/>
    </location>
</feature>
<gene>
    <name evidence="3" type="ORF">GCM10009765_84260</name>
</gene>
<dbReference type="Pfam" id="PF00248">
    <property type="entry name" value="Aldo_ket_red"/>
    <property type="match status" value="1"/>
</dbReference>
<dbReference type="Proteomes" id="UP001500618">
    <property type="component" value="Unassembled WGS sequence"/>
</dbReference>
<dbReference type="Gene3D" id="3.20.20.100">
    <property type="entry name" value="NADP-dependent oxidoreductase domain"/>
    <property type="match status" value="1"/>
</dbReference>
<dbReference type="PANTHER" id="PTHR43364">
    <property type="entry name" value="NADH-SPECIFIC METHYLGLYOXAL REDUCTASE-RELATED"/>
    <property type="match status" value="1"/>
</dbReference>
<comment type="caution">
    <text evidence="3">The sequence shown here is derived from an EMBL/GenBank/DDBJ whole genome shotgun (WGS) entry which is preliminary data.</text>
</comment>
<organism evidence="3 4">
    <name type="scientific">Fodinicola feengrottensis</name>
    <dbReference type="NCBI Taxonomy" id="435914"/>
    <lineage>
        <taxon>Bacteria</taxon>
        <taxon>Bacillati</taxon>
        <taxon>Actinomycetota</taxon>
        <taxon>Actinomycetes</taxon>
        <taxon>Mycobacteriales</taxon>
        <taxon>Fodinicola</taxon>
    </lineage>
</organism>
<evidence type="ECO:0000259" key="2">
    <source>
        <dbReference type="Pfam" id="PF00248"/>
    </source>
</evidence>
<sequence length="337" mass="36206">MEYATLGRSGLQVSQVCLGAMNFGSSRIATCDEAEATRIVDAYLEAGGNIIDIANMYSEGESEEIVGRIVKNRRSSVLLATKGFMPQGPGPNDRGLSRVHLTKALDDSLRRLGTDYVDLYQCHQWDPATPIEETMATLDGFVRAGKVRYIGCSNFTAAQIVEAQWAAARIGGTPFVSLQPQYSLIARSIEADILPTAQRHGLGAILWSPLGGGVLSGRYSSVSELPEGSRMSQLRGSHIQLAKAWVDGLLNERTLGIVQEVGKIAAELGTTAAAVSLSWLRRRPGVTSVIIGPRTLEHLRGSLTAFELELPAEIVERLDEISATGTLAPINGMDASR</sequence>
<name>A0ABN2JDM4_9ACTN</name>
<reference evidence="3 4" key="1">
    <citation type="journal article" date="2019" name="Int. J. Syst. Evol. Microbiol.">
        <title>The Global Catalogue of Microorganisms (GCM) 10K type strain sequencing project: providing services to taxonomists for standard genome sequencing and annotation.</title>
        <authorList>
            <consortium name="The Broad Institute Genomics Platform"/>
            <consortium name="The Broad Institute Genome Sequencing Center for Infectious Disease"/>
            <person name="Wu L."/>
            <person name="Ma J."/>
        </authorList>
    </citation>
    <scope>NUCLEOTIDE SEQUENCE [LARGE SCALE GENOMIC DNA]</scope>
    <source>
        <strain evidence="3 4">JCM 14718</strain>
    </source>
</reference>